<feature type="transmembrane region" description="Helical" evidence="1">
    <location>
        <begin position="269"/>
        <end position="289"/>
    </location>
</feature>
<keyword evidence="1" id="KW-0812">Transmembrane</keyword>
<dbReference type="OrthoDB" id="10267969at2759"/>
<keyword evidence="1" id="KW-0472">Membrane</keyword>
<feature type="transmembrane region" description="Helical" evidence="1">
    <location>
        <begin position="124"/>
        <end position="145"/>
    </location>
</feature>
<reference evidence="2" key="1">
    <citation type="submission" date="2021-05" db="EMBL/GenBank/DDBJ databases">
        <authorList>
            <person name="Stam R."/>
        </authorList>
    </citation>
    <scope>NUCLEOTIDE SEQUENCE</scope>
    <source>
        <strain evidence="2">CS162</strain>
    </source>
</reference>
<keyword evidence="3" id="KW-1185">Reference proteome</keyword>
<organism evidence="2 3">
    <name type="scientific">Alternaria atra</name>
    <dbReference type="NCBI Taxonomy" id="119953"/>
    <lineage>
        <taxon>Eukaryota</taxon>
        <taxon>Fungi</taxon>
        <taxon>Dikarya</taxon>
        <taxon>Ascomycota</taxon>
        <taxon>Pezizomycotina</taxon>
        <taxon>Dothideomycetes</taxon>
        <taxon>Pleosporomycetidae</taxon>
        <taxon>Pleosporales</taxon>
        <taxon>Pleosporineae</taxon>
        <taxon>Pleosporaceae</taxon>
        <taxon>Alternaria</taxon>
        <taxon>Alternaria sect. Ulocladioides</taxon>
    </lineage>
</organism>
<keyword evidence="1" id="KW-1133">Transmembrane helix</keyword>
<evidence type="ECO:0000256" key="1">
    <source>
        <dbReference type="SAM" id="Phobius"/>
    </source>
</evidence>
<dbReference type="Proteomes" id="UP000676310">
    <property type="component" value="Unassembled WGS sequence"/>
</dbReference>
<proteinExistence type="predicted"/>
<protein>
    <submittedName>
        <fullName evidence="2">Uncharacterized protein</fullName>
    </submittedName>
</protein>
<gene>
    <name evidence="2" type="ORF">ALTATR162_LOCUS9556</name>
</gene>
<dbReference type="EMBL" id="CAJRGZ010000025">
    <property type="protein sequence ID" value="CAG5181026.1"/>
    <property type="molecule type" value="Genomic_DNA"/>
</dbReference>
<feature type="transmembrane region" description="Helical" evidence="1">
    <location>
        <begin position="234"/>
        <end position="257"/>
    </location>
</feature>
<feature type="transmembrane region" description="Helical" evidence="1">
    <location>
        <begin position="193"/>
        <end position="214"/>
    </location>
</feature>
<dbReference type="GeneID" id="67021790"/>
<comment type="caution">
    <text evidence="2">The sequence shown here is derived from an EMBL/GenBank/DDBJ whole genome shotgun (WGS) entry which is preliminary data.</text>
</comment>
<evidence type="ECO:0000313" key="2">
    <source>
        <dbReference type="EMBL" id="CAG5181026.1"/>
    </source>
</evidence>
<evidence type="ECO:0000313" key="3">
    <source>
        <dbReference type="Proteomes" id="UP000676310"/>
    </source>
</evidence>
<name>A0A8J2N3T1_9PLEO</name>
<dbReference type="RefSeq" id="XP_043173125.1">
    <property type="nucleotide sequence ID" value="XM_043317190.1"/>
</dbReference>
<dbReference type="AlphaFoldDB" id="A0A8J2N3T1"/>
<accession>A0A8J2N3T1</accession>
<sequence>MHFSPTMRNVVLQATAICTISLLYQHYAGENMFSEVMQNETFKNLTSLMANGTSSDQAHNAYLEKMQKSVIPVDEADQYVSHTVNSSNGTTWTYFSRKNETGAIDTTKNNTPESFYGRELPREVFIFLILTMLQYWWLIGLEMILPARRRRRDVPYEGKEKVEDSEDREEEVVKKWIAQGRVNRASLNWCNTLLKWVLDLTVGMAWLFTVEHVLRHLLKLKSPMLVFSGLKSHLIFNFIGTYFSVTPLARLIVFIVIPAYKQIIFIEGIQLVWTIFAYQFIRMIASWAVNTEFVQGAMLNMTGELENNPAKWQPINGREL</sequence>